<dbReference type="AlphaFoldDB" id="A0A9Q4QTQ2"/>
<evidence type="ECO:0000313" key="1">
    <source>
        <dbReference type="EMBL" id="MRU24313.1"/>
    </source>
</evidence>
<protein>
    <submittedName>
        <fullName evidence="1">Uncharacterized protein</fullName>
    </submittedName>
</protein>
<proteinExistence type="predicted"/>
<gene>
    <name evidence="1" type="ORF">FG476_09645</name>
</gene>
<evidence type="ECO:0000313" key="2">
    <source>
        <dbReference type="Proteomes" id="UP000474061"/>
    </source>
</evidence>
<name>A0A9Q4QTQ2_XYLFS</name>
<organism evidence="1 2">
    <name type="scientific">Xylella fastidiosa subsp. multiplex</name>
    <dbReference type="NCBI Taxonomy" id="644357"/>
    <lineage>
        <taxon>Bacteria</taxon>
        <taxon>Pseudomonadati</taxon>
        <taxon>Pseudomonadota</taxon>
        <taxon>Gammaproteobacteria</taxon>
        <taxon>Lysobacterales</taxon>
        <taxon>Lysobacteraceae</taxon>
        <taxon>Xylella</taxon>
    </lineage>
</organism>
<comment type="caution">
    <text evidence="1">The sequence shown here is derived from an EMBL/GenBank/DDBJ whole genome shotgun (WGS) entry which is preliminary data.</text>
</comment>
<dbReference type="Proteomes" id="UP000474061">
    <property type="component" value="Unassembled WGS sequence"/>
</dbReference>
<reference evidence="1" key="1">
    <citation type="submission" date="2019-05" db="EMBL/GenBank/DDBJ databases">
        <authorList>
            <person name="Castillo A."/>
            <person name="Giampetruzzi A."/>
            <person name="Landa B."/>
            <person name="Saponari M."/>
            <person name="Almeida R.P.P."/>
            <person name="Moralejo E."/>
            <person name="Marco-Noales E."/>
            <person name="Velasco-Amo M.P."/>
            <person name="Roman-Ecija M."/>
            <person name="Navarro I."/>
            <person name="Monterde A."/>
            <person name="Barbe S."/>
        </authorList>
    </citation>
    <scope>NUCLEOTIDE SEQUENCE</scope>
    <source>
        <strain evidence="1">XYL1981</strain>
    </source>
</reference>
<dbReference type="EMBL" id="VDCJ01000350">
    <property type="protein sequence ID" value="MRU24313.1"/>
    <property type="molecule type" value="Genomic_DNA"/>
</dbReference>
<accession>A0A9Q4QTQ2</accession>
<reference evidence="1" key="2">
    <citation type="journal article" date="2020" name="Appl. Environ. Microbiol.">
        <title>Multiple intercontinental introductions associated with the emergence of a plant pathogen in Europe.</title>
        <authorList>
            <person name="Landa B.B."/>
            <person name="Castillo A.I."/>
            <person name="Giampetruzzi A."/>
            <person name="Kahn A."/>
            <person name="Roman-Ecija M."/>
            <person name="Velasco-Amo M.P."/>
            <person name="Navas-Cortes J.A."/>
            <person name="Marco-Noales E."/>
            <person name="Barbe S."/>
            <person name="Moralejo E."/>
            <person name="Coletta-Filho H.D."/>
            <person name="Saldarelli P."/>
            <person name="Saponari M."/>
            <person name="Almeida R.P.P."/>
        </authorList>
    </citation>
    <scope>NUCLEOTIDE SEQUENCE</scope>
    <source>
        <strain evidence="1">XYL1981</strain>
    </source>
</reference>
<sequence>MNRPAMLNNVRDPCIVADGRIVLSNMVKCRYGQPKTFLHRMPASLPVCAVCLACWFLPRCGDALEINHACHA</sequence>